<dbReference type="NCBIfam" id="TIGR00219">
    <property type="entry name" value="mreC"/>
    <property type="match status" value="1"/>
</dbReference>
<keyword evidence="6" id="KW-1133">Transmembrane helix</keyword>
<feature type="domain" description="Rod shape-determining protein MreC beta-barrel core" evidence="7">
    <location>
        <begin position="137"/>
        <end position="274"/>
    </location>
</feature>
<dbReference type="InterPro" id="IPR042175">
    <property type="entry name" value="Cell/Rod_MreC_2"/>
</dbReference>
<organism evidence="8 9">
    <name type="scientific">Sphingobium algorifonticola</name>
    <dbReference type="NCBI Taxonomy" id="2008318"/>
    <lineage>
        <taxon>Bacteria</taxon>
        <taxon>Pseudomonadati</taxon>
        <taxon>Pseudomonadota</taxon>
        <taxon>Alphaproteobacteria</taxon>
        <taxon>Sphingomonadales</taxon>
        <taxon>Sphingomonadaceae</taxon>
        <taxon>Sphingobium</taxon>
    </lineage>
</organism>
<keyword evidence="6" id="KW-0812">Transmembrane</keyword>
<name>A0A437J7L0_9SPHN</name>
<evidence type="ECO:0000256" key="6">
    <source>
        <dbReference type="SAM" id="Phobius"/>
    </source>
</evidence>
<dbReference type="EMBL" id="RZUL01000003">
    <property type="protein sequence ID" value="RVT41155.1"/>
    <property type="molecule type" value="Genomic_DNA"/>
</dbReference>
<dbReference type="GO" id="GO:0008360">
    <property type="term" value="P:regulation of cell shape"/>
    <property type="evidence" value="ECO:0007669"/>
    <property type="project" value="UniProtKB-KW"/>
</dbReference>
<dbReference type="Proteomes" id="UP000282977">
    <property type="component" value="Unassembled WGS sequence"/>
</dbReference>
<evidence type="ECO:0000256" key="2">
    <source>
        <dbReference type="ARBA" id="ARBA00013855"/>
    </source>
</evidence>
<evidence type="ECO:0000256" key="1">
    <source>
        <dbReference type="ARBA" id="ARBA00009369"/>
    </source>
</evidence>
<reference evidence="8 9" key="1">
    <citation type="submission" date="2019-01" db="EMBL/GenBank/DDBJ databases">
        <authorList>
            <person name="Chen W.-M."/>
        </authorList>
    </citation>
    <scope>NUCLEOTIDE SEQUENCE [LARGE SCALE GENOMIC DNA]</scope>
    <source>
        <strain evidence="8 9">TLA-22</strain>
    </source>
</reference>
<evidence type="ECO:0000256" key="4">
    <source>
        <dbReference type="ARBA" id="ARBA00032089"/>
    </source>
</evidence>
<dbReference type="NCBIfam" id="NF010513">
    <property type="entry name" value="PRK13922.12-3"/>
    <property type="match status" value="1"/>
</dbReference>
<accession>A0A437J7L0</accession>
<dbReference type="Pfam" id="PF04085">
    <property type="entry name" value="MreC"/>
    <property type="match status" value="1"/>
</dbReference>
<protein>
    <recommendedName>
        <fullName evidence="2">Cell shape-determining protein MreC</fullName>
    </recommendedName>
    <alternativeName>
        <fullName evidence="4">Cell shape protein MreC</fullName>
    </alternativeName>
</protein>
<dbReference type="OrthoDB" id="8478127at2"/>
<evidence type="ECO:0000256" key="5">
    <source>
        <dbReference type="SAM" id="MobiDB-lite"/>
    </source>
</evidence>
<feature type="region of interest" description="Disordered" evidence="5">
    <location>
        <begin position="280"/>
        <end position="316"/>
    </location>
</feature>
<comment type="caution">
    <text evidence="8">The sequence shown here is derived from an EMBL/GenBank/DDBJ whole genome shotgun (WGS) entry which is preliminary data.</text>
</comment>
<gene>
    <name evidence="8" type="primary">mreC</name>
    <name evidence="8" type="ORF">ENE74_12035</name>
</gene>
<dbReference type="PANTHER" id="PTHR34138:SF1">
    <property type="entry name" value="CELL SHAPE-DETERMINING PROTEIN MREC"/>
    <property type="match status" value="1"/>
</dbReference>
<feature type="compositionally biased region" description="Pro residues" evidence="5">
    <location>
        <begin position="291"/>
        <end position="316"/>
    </location>
</feature>
<dbReference type="RefSeq" id="WP_127691143.1">
    <property type="nucleotide sequence ID" value="NZ_RZUL01000003.1"/>
</dbReference>
<evidence type="ECO:0000256" key="3">
    <source>
        <dbReference type="ARBA" id="ARBA00022960"/>
    </source>
</evidence>
<keyword evidence="6" id="KW-0472">Membrane</keyword>
<evidence type="ECO:0000313" key="9">
    <source>
        <dbReference type="Proteomes" id="UP000282977"/>
    </source>
</evidence>
<keyword evidence="9" id="KW-1185">Reference proteome</keyword>
<sequence>MARPPSRRPGYDRKAQYGLFASYVVAVSGALAGLLLVIVATFDPTGFAVIRATVAEITRPASITMRQLVSGFGTIDEQIVAYFRAGSQNAALRRQVDTNRTRLIEAAAIEQENIRLKKLLQLVEAEDGEVVAARLISSTGGSTRRIARLAAGRAQGAYPGMPVRAPEGLIGRILTAGPNTADVLLLTDSQNIIPVRRARDNIAGIATGQDDGSLEVRSLNAGNNPFRPGDIMVTSGTGGLYRPNIPVAIIVRSDGDKAIAVPLANPARVEAVIVQRPYEATVTPVGSPSPTESPPSASPTPASPAPASPASPSPAP</sequence>
<dbReference type="Gene3D" id="2.40.10.350">
    <property type="entry name" value="Rod shape-determining protein MreC, domain 2"/>
    <property type="match status" value="1"/>
</dbReference>
<dbReference type="InterPro" id="IPR042177">
    <property type="entry name" value="Cell/Rod_1"/>
</dbReference>
<evidence type="ECO:0000313" key="8">
    <source>
        <dbReference type="EMBL" id="RVT41155.1"/>
    </source>
</evidence>
<dbReference type="PANTHER" id="PTHR34138">
    <property type="entry name" value="CELL SHAPE-DETERMINING PROTEIN MREC"/>
    <property type="match status" value="1"/>
</dbReference>
<dbReference type="Gene3D" id="2.40.10.340">
    <property type="entry name" value="Rod shape-determining protein MreC, domain 1"/>
    <property type="match status" value="1"/>
</dbReference>
<comment type="similarity">
    <text evidence="1">Belongs to the MreC family.</text>
</comment>
<feature type="transmembrane region" description="Helical" evidence="6">
    <location>
        <begin position="20"/>
        <end position="42"/>
    </location>
</feature>
<dbReference type="InterPro" id="IPR055342">
    <property type="entry name" value="MreC_beta-barrel_core"/>
</dbReference>
<dbReference type="InterPro" id="IPR007221">
    <property type="entry name" value="MreC"/>
</dbReference>
<evidence type="ECO:0000259" key="7">
    <source>
        <dbReference type="Pfam" id="PF04085"/>
    </source>
</evidence>
<keyword evidence="3" id="KW-0133">Cell shape</keyword>
<dbReference type="AlphaFoldDB" id="A0A437J7L0"/>
<proteinExistence type="inferred from homology"/>
<dbReference type="GO" id="GO:0005886">
    <property type="term" value="C:plasma membrane"/>
    <property type="evidence" value="ECO:0007669"/>
    <property type="project" value="TreeGrafter"/>
</dbReference>